<evidence type="ECO:0000313" key="1">
    <source>
        <dbReference type="EMBL" id="QPP05131.1"/>
    </source>
</evidence>
<sequence>MTPPPFEPPATHARDAINSSIRSLMSQPQHHRRGEEYARLLALWSDVGLANTVKAPHQGSEDGEASCHQSQQVATCMDESQNTAYADMSI</sequence>
<protein>
    <submittedName>
        <fullName evidence="1">Uncharacterized protein</fullName>
    </submittedName>
</protein>
<gene>
    <name evidence="1" type="ORF">G4Z16_00565</name>
</gene>
<name>A0A7T1T2E6_9ACTN</name>
<accession>A0A7T1T2E6</accession>
<dbReference type="RefSeq" id="WP_197348629.1">
    <property type="nucleotide sequence ID" value="NZ_CP048882.1"/>
</dbReference>
<dbReference type="AlphaFoldDB" id="A0A7T1T2E6"/>
<keyword evidence="2" id="KW-1185">Reference proteome</keyword>
<evidence type="ECO:0000313" key="2">
    <source>
        <dbReference type="Proteomes" id="UP000595046"/>
    </source>
</evidence>
<reference evidence="2" key="1">
    <citation type="submission" date="2020-02" db="EMBL/GenBank/DDBJ databases">
        <title>Streptomyces sp. ASO4wet.</title>
        <authorList>
            <person name="Risdian C."/>
            <person name="Landwehr W."/>
            <person name="Schupp P."/>
            <person name="Wink J."/>
        </authorList>
    </citation>
    <scope>NUCLEOTIDE SEQUENCE [LARGE SCALE GENOMIC DNA]</scope>
    <source>
        <strain evidence="2">ASO4wet</strain>
    </source>
</reference>
<proteinExistence type="predicted"/>
<dbReference type="KEGG" id="sbat:G4Z16_00565"/>
<dbReference type="EMBL" id="CP048882">
    <property type="protein sequence ID" value="QPP05131.1"/>
    <property type="molecule type" value="Genomic_DNA"/>
</dbReference>
<dbReference type="Proteomes" id="UP000595046">
    <property type="component" value="Chromosome"/>
</dbReference>
<organism evidence="1 2">
    <name type="scientific">Streptomyces bathyalis</name>
    <dbReference type="NCBI Taxonomy" id="2710756"/>
    <lineage>
        <taxon>Bacteria</taxon>
        <taxon>Bacillati</taxon>
        <taxon>Actinomycetota</taxon>
        <taxon>Actinomycetes</taxon>
        <taxon>Kitasatosporales</taxon>
        <taxon>Streptomycetaceae</taxon>
        <taxon>Streptomyces</taxon>
    </lineage>
</organism>